<dbReference type="GO" id="GO:0000981">
    <property type="term" value="F:DNA-binding transcription factor activity, RNA polymerase II-specific"/>
    <property type="evidence" value="ECO:0007669"/>
    <property type="project" value="TreeGrafter"/>
</dbReference>
<accession>A0AAV1CWB4</accession>
<gene>
    <name evidence="9" type="ORF">OLC1_LOCUS9623</name>
</gene>
<organism evidence="9 10">
    <name type="scientific">Oldenlandia corymbosa var. corymbosa</name>
    <dbReference type="NCBI Taxonomy" id="529605"/>
    <lineage>
        <taxon>Eukaryota</taxon>
        <taxon>Viridiplantae</taxon>
        <taxon>Streptophyta</taxon>
        <taxon>Embryophyta</taxon>
        <taxon>Tracheophyta</taxon>
        <taxon>Spermatophyta</taxon>
        <taxon>Magnoliopsida</taxon>
        <taxon>eudicotyledons</taxon>
        <taxon>Gunneridae</taxon>
        <taxon>Pentapetalae</taxon>
        <taxon>asterids</taxon>
        <taxon>lamiids</taxon>
        <taxon>Gentianales</taxon>
        <taxon>Rubiaceae</taxon>
        <taxon>Rubioideae</taxon>
        <taxon>Spermacoceae</taxon>
        <taxon>Hedyotis-Oldenlandia complex</taxon>
        <taxon>Oldenlandia</taxon>
    </lineage>
</organism>
<dbReference type="EMBL" id="OX459120">
    <property type="protein sequence ID" value="CAI9099646.1"/>
    <property type="molecule type" value="Genomic_DNA"/>
</dbReference>
<dbReference type="InterPro" id="IPR011598">
    <property type="entry name" value="bHLH_dom"/>
</dbReference>
<keyword evidence="10" id="KW-1185">Reference proteome</keyword>
<comment type="subcellular location">
    <subcellularLocation>
        <location evidence="1">Nucleus</location>
    </subcellularLocation>
</comment>
<evidence type="ECO:0000256" key="5">
    <source>
        <dbReference type="ARBA" id="ARBA00023242"/>
    </source>
</evidence>
<dbReference type="SUPFAM" id="SSF47459">
    <property type="entry name" value="HLH, helix-loop-helix DNA-binding domain"/>
    <property type="match status" value="1"/>
</dbReference>
<evidence type="ECO:0000256" key="3">
    <source>
        <dbReference type="ARBA" id="ARBA00023125"/>
    </source>
</evidence>
<dbReference type="AlphaFoldDB" id="A0AAV1CWB4"/>
<evidence type="ECO:0000256" key="2">
    <source>
        <dbReference type="ARBA" id="ARBA00023015"/>
    </source>
</evidence>
<evidence type="ECO:0000259" key="8">
    <source>
        <dbReference type="PROSITE" id="PS50888"/>
    </source>
</evidence>
<protein>
    <submittedName>
        <fullName evidence="9">OLC1v1036501C1</fullName>
    </submittedName>
</protein>
<dbReference type="GO" id="GO:0090575">
    <property type="term" value="C:RNA polymerase II transcription regulator complex"/>
    <property type="evidence" value="ECO:0007669"/>
    <property type="project" value="TreeGrafter"/>
</dbReference>
<dbReference type="PANTHER" id="PTHR13935">
    <property type="entry name" value="ACHAETE-SCUTE TRANSCRIPTION FACTOR-RELATED"/>
    <property type="match status" value="1"/>
</dbReference>
<keyword evidence="4" id="KW-0804">Transcription</keyword>
<dbReference type="PANTHER" id="PTHR13935:SF41">
    <property type="entry name" value="TRANSCRIPTION FACTOR ORG2-RELATED"/>
    <property type="match status" value="1"/>
</dbReference>
<keyword evidence="5" id="KW-0539">Nucleus</keyword>
<dbReference type="InterPro" id="IPR036638">
    <property type="entry name" value="HLH_DNA-bd_sf"/>
</dbReference>
<dbReference type="GO" id="GO:0010106">
    <property type="term" value="P:cellular response to iron ion starvation"/>
    <property type="evidence" value="ECO:0007669"/>
    <property type="project" value="UniProtKB-ARBA"/>
</dbReference>
<dbReference type="FunFam" id="4.10.280.10:FF:000074">
    <property type="entry name" value="Transcription factor ORG2"/>
    <property type="match status" value="1"/>
</dbReference>
<feature type="domain" description="BHLH" evidence="8">
    <location>
        <begin position="86"/>
        <end position="138"/>
    </location>
</feature>
<name>A0AAV1CWB4_OLDCO</name>
<dbReference type="Pfam" id="PF00010">
    <property type="entry name" value="HLH"/>
    <property type="match status" value="1"/>
</dbReference>
<evidence type="ECO:0000256" key="4">
    <source>
        <dbReference type="ARBA" id="ARBA00023163"/>
    </source>
</evidence>
<dbReference type="Gene3D" id="4.10.280.10">
    <property type="entry name" value="Helix-loop-helix DNA-binding domain"/>
    <property type="match status" value="1"/>
</dbReference>
<keyword evidence="3" id="KW-0238">DNA-binding</keyword>
<feature type="region of interest" description="Disordered" evidence="7">
    <location>
        <begin position="62"/>
        <end position="83"/>
    </location>
</feature>
<evidence type="ECO:0000313" key="9">
    <source>
        <dbReference type="EMBL" id="CAI9099646.1"/>
    </source>
</evidence>
<keyword evidence="6" id="KW-0175">Coiled coil</keyword>
<evidence type="ECO:0000256" key="1">
    <source>
        <dbReference type="ARBA" id="ARBA00004123"/>
    </source>
</evidence>
<proteinExistence type="predicted"/>
<evidence type="ECO:0000256" key="7">
    <source>
        <dbReference type="SAM" id="MobiDB-lite"/>
    </source>
</evidence>
<evidence type="ECO:0000256" key="6">
    <source>
        <dbReference type="SAM" id="Coils"/>
    </source>
</evidence>
<dbReference type="PROSITE" id="PS50888">
    <property type="entry name" value="BHLH"/>
    <property type="match status" value="1"/>
</dbReference>
<dbReference type="GO" id="GO:0046983">
    <property type="term" value="F:protein dimerization activity"/>
    <property type="evidence" value="ECO:0007669"/>
    <property type="project" value="InterPro"/>
</dbReference>
<dbReference type="Proteomes" id="UP001161247">
    <property type="component" value="Chromosome 3"/>
</dbReference>
<keyword evidence="2" id="KW-0805">Transcription regulation</keyword>
<dbReference type="InterPro" id="IPR015660">
    <property type="entry name" value="MASH1/Ascl1a-like"/>
</dbReference>
<evidence type="ECO:0000313" key="10">
    <source>
        <dbReference type="Proteomes" id="UP001161247"/>
    </source>
</evidence>
<reference evidence="9" key="1">
    <citation type="submission" date="2023-03" db="EMBL/GenBank/DDBJ databases">
        <authorList>
            <person name="Julca I."/>
        </authorList>
    </citation>
    <scope>NUCLEOTIDE SEQUENCE</scope>
</reference>
<dbReference type="GO" id="GO:0000977">
    <property type="term" value="F:RNA polymerase II transcription regulatory region sequence-specific DNA binding"/>
    <property type="evidence" value="ECO:0007669"/>
    <property type="project" value="TreeGrafter"/>
</dbReference>
<dbReference type="SMART" id="SM00353">
    <property type="entry name" value="HLH"/>
    <property type="match status" value="1"/>
</dbReference>
<feature type="coiled-coil region" evidence="6">
    <location>
        <begin position="135"/>
        <end position="162"/>
    </location>
</feature>
<sequence length="282" mass="32059">MKKTKKQKNSTPKMLTISQPFCGYPLEDLRSREVLLQNTMMYDNLAETETSAESLLNNSPTFHHQKKRKQQEDQDGCSNHEPVKMAKKINHNASERDRRKKINGLYSSLRSLLPPAYQEKKLSIPATVSRVLKYIPELLKELEALAQKKECLARKLSDQENSASHKRRKLSSTTSSTSLIVSLSQLNDREVMIQITTMKSSSCLFAKVLSKLEQNGLVLLDSSCFESSQGRVFYNLHLEVTGAQATDMEGLKRQLVSLDENQEELLLSNFKSIGQLAEIFYK</sequence>